<dbReference type="AlphaFoldDB" id="A0A2V0P3Y2"/>
<proteinExistence type="predicted"/>
<gene>
    <name evidence="3" type="ORF">Rsub_06696</name>
</gene>
<feature type="chain" id="PRO_5016030853" evidence="2">
    <location>
        <begin position="22"/>
        <end position="209"/>
    </location>
</feature>
<evidence type="ECO:0000313" key="4">
    <source>
        <dbReference type="Proteomes" id="UP000247498"/>
    </source>
</evidence>
<keyword evidence="4" id="KW-1185">Reference proteome</keyword>
<dbReference type="EMBL" id="BDRX01000053">
    <property type="protein sequence ID" value="GBF94581.1"/>
    <property type="molecule type" value="Genomic_DNA"/>
</dbReference>
<dbReference type="Proteomes" id="UP000247498">
    <property type="component" value="Unassembled WGS sequence"/>
</dbReference>
<evidence type="ECO:0000256" key="1">
    <source>
        <dbReference type="SAM" id="MobiDB-lite"/>
    </source>
</evidence>
<organism evidence="3 4">
    <name type="scientific">Raphidocelis subcapitata</name>
    <dbReference type="NCBI Taxonomy" id="307507"/>
    <lineage>
        <taxon>Eukaryota</taxon>
        <taxon>Viridiplantae</taxon>
        <taxon>Chlorophyta</taxon>
        <taxon>core chlorophytes</taxon>
        <taxon>Chlorophyceae</taxon>
        <taxon>CS clade</taxon>
        <taxon>Sphaeropleales</taxon>
        <taxon>Selenastraceae</taxon>
        <taxon>Raphidocelis</taxon>
    </lineage>
</organism>
<feature type="region of interest" description="Disordered" evidence="1">
    <location>
        <begin position="29"/>
        <end position="63"/>
    </location>
</feature>
<feature type="signal peptide" evidence="2">
    <location>
        <begin position="1"/>
        <end position="21"/>
    </location>
</feature>
<sequence>MHSATYFIAILLASSALSADAARFSLLPGQRSRRPSPLGDGKPSALRFASKSSQGRRMMGETHHVPTVPGVDELQHTQEYQKYSDAGDTMLMTESQGEAGNGQPPKIFEVDSDMRNTLNGNSAHAALERAAGDANGRAASDATRQGWGLASFTQYGHGMRLDASNRGALAGADAQRGIQSNMDDPAAAATAGSDAAWAASYAQSHQWTN</sequence>
<dbReference type="InParanoid" id="A0A2V0P3Y2"/>
<evidence type="ECO:0000313" key="3">
    <source>
        <dbReference type="EMBL" id="GBF94581.1"/>
    </source>
</evidence>
<reference evidence="3 4" key="1">
    <citation type="journal article" date="2018" name="Sci. Rep.">
        <title>Raphidocelis subcapitata (=Pseudokirchneriella subcapitata) provides an insight into genome evolution and environmental adaptations in the Sphaeropleales.</title>
        <authorList>
            <person name="Suzuki S."/>
            <person name="Yamaguchi H."/>
            <person name="Nakajima N."/>
            <person name="Kawachi M."/>
        </authorList>
    </citation>
    <scope>NUCLEOTIDE SEQUENCE [LARGE SCALE GENOMIC DNA]</scope>
    <source>
        <strain evidence="3 4">NIES-35</strain>
    </source>
</reference>
<keyword evidence="2" id="KW-0732">Signal</keyword>
<accession>A0A2V0P3Y2</accession>
<protein>
    <submittedName>
        <fullName evidence="3">Uncharacterized protein</fullName>
    </submittedName>
</protein>
<evidence type="ECO:0000256" key="2">
    <source>
        <dbReference type="SAM" id="SignalP"/>
    </source>
</evidence>
<comment type="caution">
    <text evidence="3">The sequence shown here is derived from an EMBL/GenBank/DDBJ whole genome shotgun (WGS) entry which is preliminary data.</text>
</comment>
<name>A0A2V0P3Y2_9CHLO</name>